<reference evidence="1" key="1">
    <citation type="journal article" date="2020" name="Sci. Rep.">
        <title>A novel Asfarvirus-like virus identified as a potential cause of mass mortality of abalone.</title>
        <authorList>
            <person name="Matsuyama T."/>
            <person name="Takano T."/>
            <person name="Nishiki I."/>
            <person name="Fujiwara A."/>
            <person name="Kiryu I."/>
            <person name="Inada M."/>
            <person name="Sakai T."/>
            <person name="Terashima S."/>
            <person name="Matsuura Y."/>
            <person name="Isowa K."/>
            <person name="Nakayasu C."/>
        </authorList>
    </citation>
    <scope>NUCLEOTIDE SEQUENCE</scope>
</reference>
<organism evidence="1">
    <name type="scientific">Abalone asfa-like virus</name>
    <dbReference type="NCBI Taxonomy" id="2839893"/>
    <lineage>
        <taxon>Viruses</taxon>
        <taxon>Varidnaviria</taxon>
        <taxon>Bamfordvirae</taxon>
        <taxon>Nucleocytoviricota</taxon>
        <taxon>Pokkesviricetes</taxon>
        <taxon>Asfuvirales</taxon>
        <taxon>Asfarviridae</taxon>
    </lineage>
</organism>
<protein>
    <submittedName>
        <fullName evidence="1">Uncharacterized protein</fullName>
    </submittedName>
</protein>
<evidence type="ECO:0000313" key="1">
    <source>
        <dbReference type="EMBL" id="BBO54052.1"/>
    </source>
</evidence>
<accession>A0A5K7XX05</accession>
<name>A0A5K7XX05_9VIRU</name>
<dbReference type="EMBL" id="LC506465">
    <property type="protein sequence ID" value="BBO54052.1"/>
    <property type="molecule type" value="Genomic_DNA"/>
</dbReference>
<proteinExistence type="predicted"/>
<sequence length="98" mass="11777">MEGIWDDPKLAKYSPKSPYYLIELFTSNIYKKYKTLEQQNNISPSQMQVLYDDLEKFIFEGIEPPERIGILKNMHIKYIYPLVFEEWRDIEEAFFGNS</sequence>